<dbReference type="Proteomes" id="UP000054166">
    <property type="component" value="Unassembled WGS sequence"/>
</dbReference>
<feature type="domain" description="DUF6699" evidence="1">
    <location>
        <begin position="66"/>
        <end position="180"/>
    </location>
</feature>
<dbReference type="AlphaFoldDB" id="A0A0C3CCF7"/>
<dbReference type="Pfam" id="PF20415">
    <property type="entry name" value="DUF6699"/>
    <property type="match status" value="1"/>
</dbReference>
<dbReference type="InterPro" id="IPR046522">
    <property type="entry name" value="DUF6699"/>
</dbReference>
<organism evidence="2 3">
    <name type="scientific">Piloderma croceum (strain F 1598)</name>
    <dbReference type="NCBI Taxonomy" id="765440"/>
    <lineage>
        <taxon>Eukaryota</taxon>
        <taxon>Fungi</taxon>
        <taxon>Dikarya</taxon>
        <taxon>Basidiomycota</taxon>
        <taxon>Agaricomycotina</taxon>
        <taxon>Agaricomycetes</taxon>
        <taxon>Agaricomycetidae</taxon>
        <taxon>Atheliales</taxon>
        <taxon>Atheliaceae</taxon>
        <taxon>Piloderma</taxon>
    </lineage>
</organism>
<proteinExistence type="predicted"/>
<reference evidence="2 3" key="1">
    <citation type="submission" date="2014-04" db="EMBL/GenBank/DDBJ databases">
        <authorList>
            <consortium name="DOE Joint Genome Institute"/>
            <person name="Kuo A."/>
            <person name="Tarkka M."/>
            <person name="Buscot F."/>
            <person name="Kohler A."/>
            <person name="Nagy L.G."/>
            <person name="Floudas D."/>
            <person name="Copeland A."/>
            <person name="Barry K.W."/>
            <person name="Cichocki N."/>
            <person name="Veneault-Fourrey C."/>
            <person name="LaButti K."/>
            <person name="Lindquist E.A."/>
            <person name="Lipzen A."/>
            <person name="Lundell T."/>
            <person name="Morin E."/>
            <person name="Murat C."/>
            <person name="Sun H."/>
            <person name="Tunlid A."/>
            <person name="Henrissat B."/>
            <person name="Grigoriev I.V."/>
            <person name="Hibbett D.S."/>
            <person name="Martin F."/>
            <person name="Nordberg H.P."/>
            <person name="Cantor M.N."/>
            <person name="Hua S.X."/>
        </authorList>
    </citation>
    <scope>NUCLEOTIDE SEQUENCE [LARGE SCALE GENOMIC DNA]</scope>
    <source>
        <strain evidence="2 3">F 1598</strain>
    </source>
</reference>
<protein>
    <recommendedName>
        <fullName evidence="1">DUF6699 domain-containing protein</fullName>
    </recommendedName>
</protein>
<evidence type="ECO:0000259" key="1">
    <source>
        <dbReference type="Pfam" id="PF20415"/>
    </source>
</evidence>
<dbReference type="STRING" id="765440.A0A0C3CCF7"/>
<name>A0A0C3CCF7_PILCF</name>
<gene>
    <name evidence="2" type="ORF">PILCRDRAFT_814873</name>
</gene>
<dbReference type="EMBL" id="KN832979">
    <property type="protein sequence ID" value="KIM87367.1"/>
    <property type="molecule type" value="Genomic_DNA"/>
</dbReference>
<accession>A0A0C3CCF7</accession>
<dbReference type="OrthoDB" id="3333333at2759"/>
<dbReference type="HOGENOM" id="CLU_1332094_0_0_1"/>
<reference evidence="3" key="2">
    <citation type="submission" date="2015-01" db="EMBL/GenBank/DDBJ databases">
        <title>Evolutionary Origins and Diversification of the Mycorrhizal Mutualists.</title>
        <authorList>
            <consortium name="DOE Joint Genome Institute"/>
            <consortium name="Mycorrhizal Genomics Consortium"/>
            <person name="Kohler A."/>
            <person name="Kuo A."/>
            <person name="Nagy L.G."/>
            <person name="Floudas D."/>
            <person name="Copeland A."/>
            <person name="Barry K.W."/>
            <person name="Cichocki N."/>
            <person name="Veneault-Fourrey C."/>
            <person name="LaButti K."/>
            <person name="Lindquist E.A."/>
            <person name="Lipzen A."/>
            <person name="Lundell T."/>
            <person name="Morin E."/>
            <person name="Murat C."/>
            <person name="Riley R."/>
            <person name="Ohm R."/>
            <person name="Sun H."/>
            <person name="Tunlid A."/>
            <person name="Henrissat B."/>
            <person name="Grigoriev I.V."/>
            <person name="Hibbett D.S."/>
            <person name="Martin F."/>
        </authorList>
    </citation>
    <scope>NUCLEOTIDE SEQUENCE [LARGE SCALE GENOMIC DNA]</scope>
    <source>
        <strain evidence="3">F 1598</strain>
    </source>
</reference>
<keyword evidence="3" id="KW-1185">Reference proteome</keyword>
<evidence type="ECO:0000313" key="3">
    <source>
        <dbReference type="Proteomes" id="UP000054166"/>
    </source>
</evidence>
<dbReference type="InParanoid" id="A0A0C3CCF7"/>
<evidence type="ECO:0000313" key="2">
    <source>
        <dbReference type="EMBL" id="KIM87367.1"/>
    </source>
</evidence>
<sequence length="202" mass="22979">MSDQVGKWAPGLSYGPVLTQTDLYLLDTPLQVNPVIAHNGDTKFHLVFNLATGQTGGFNNEARDRDLPFTQKDEPATLPRVQELILITELSPWCTIVKNERGVTMSDVCTALWKEYTENQVTEAEFAALPPRLQEQVRRTAQNTAQTGWGGYYSPQQPINRFRRIDWLREKVYFDGLQKRDSYSVSRLGYKAPNVFIVQLLA</sequence>